<proteinExistence type="predicted"/>
<dbReference type="Proteomes" id="UP001054821">
    <property type="component" value="Chromosome 1"/>
</dbReference>
<accession>A0AAD5F3C0</accession>
<organism evidence="1 2">
    <name type="scientific">Prunus dulcis</name>
    <name type="common">Almond</name>
    <name type="synonym">Amygdalus dulcis</name>
    <dbReference type="NCBI Taxonomy" id="3755"/>
    <lineage>
        <taxon>Eukaryota</taxon>
        <taxon>Viridiplantae</taxon>
        <taxon>Streptophyta</taxon>
        <taxon>Embryophyta</taxon>
        <taxon>Tracheophyta</taxon>
        <taxon>Spermatophyta</taxon>
        <taxon>Magnoliopsida</taxon>
        <taxon>eudicotyledons</taxon>
        <taxon>Gunneridae</taxon>
        <taxon>Pentapetalae</taxon>
        <taxon>rosids</taxon>
        <taxon>fabids</taxon>
        <taxon>Rosales</taxon>
        <taxon>Rosaceae</taxon>
        <taxon>Amygdaloideae</taxon>
        <taxon>Amygdaleae</taxon>
        <taxon>Prunus</taxon>
    </lineage>
</organism>
<dbReference type="EMBL" id="JAJFAZ020000001">
    <property type="protein sequence ID" value="KAI5351603.1"/>
    <property type="molecule type" value="Genomic_DNA"/>
</dbReference>
<evidence type="ECO:0000313" key="2">
    <source>
        <dbReference type="Proteomes" id="UP001054821"/>
    </source>
</evidence>
<dbReference type="AlphaFoldDB" id="A0AAD5F3C0"/>
<reference evidence="1 2" key="1">
    <citation type="journal article" date="2022" name="G3 (Bethesda)">
        <title>Whole-genome sequence and methylome profiling of the almond [Prunus dulcis (Mill.) D.A. Webb] cultivar 'Nonpareil'.</title>
        <authorList>
            <person name="D'Amico-Willman K.M."/>
            <person name="Ouma W.Z."/>
            <person name="Meulia T."/>
            <person name="Sideli G.M."/>
            <person name="Gradziel T.M."/>
            <person name="Fresnedo-Ramirez J."/>
        </authorList>
    </citation>
    <scope>NUCLEOTIDE SEQUENCE [LARGE SCALE GENOMIC DNA]</scope>
    <source>
        <strain evidence="1">Clone GOH B32 T37-40</strain>
    </source>
</reference>
<evidence type="ECO:0000313" key="1">
    <source>
        <dbReference type="EMBL" id="KAI5351603.1"/>
    </source>
</evidence>
<name>A0AAD5F3C0_PRUDU</name>
<comment type="caution">
    <text evidence="1">The sequence shown here is derived from an EMBL/GenBank/DDBJ whole genome shotgun (WGS) entry which is preliminary data.</text>
</comment>
<sequence>MVKSLGFPCYEIVDATRFSGGLWLLWKNDKVSIDVLGITDQTITVCVHGVWGWCKSIQFMHFMKTTAGGNHGRVEGTWRPRFGAQLKGTSQPRECGRGSMDGAQGDGAEFSWNCGRALNRRAASETGQRDAAGHGQRGYGMLEGGQNHWRI</sequence>
<gene>
    <name evidence="1" type="ORF">L3X38_004494</name>
</gene>
<protein>
    <submittedName>
        <fullName evidence="1">Uncharacterized protein</fullName>
    </submittedName>
</protein>
<keyword evidence="2" id="KW-1185">Reference proteome</keyword>